<comment type="caution">
    <text evidence="2">The sequence shown here is derived from an EMBL/GenBank/DDBJ whole genome shotgun (WGS) entry which is preliminary data.</text>
</comment>
<protein>
    <recommendedName>
        <fullName evidence="4">AmmeMemoRadiSam system protein B</fullName>
    </recommendedName>
</protein>
<dbReference type="InterPro" id="IPR002737">
    <property type="entry name" value="MEMO1_fam"/>
</dbReference>
<dbReference type="Proteomes" id="UP001648503">
    <property type="component" value="Unassembled WGS sequence"/>
</dbReference>
<evidence type="ECO:0000313" key="2">
    <source>
        <dbReference type="EMBL" id="KAH6593311.1"/>
    </source>
</evidence>
<evidence type="ECO:0008006" key="4">
    <source>
        <dbReference type="Google" id="ProtNLM"/>
    </source>
</evidence>
<dbReference type="Gene3D" id="3.40.830.10">
    <property type="entry name" value="LigB-like"/>
    <property type="match status" value="1"/>
</dbReference>
<dbReference type="NCBIfam" id="TIGR04336">
    <property type="entry name" value="AmmeMemoSam_B"/>
    <property type="match status" value="1"/>
</dbReference>
<dbReference type="EMBL" id="JAFCIX010000357">
    <property type="protein sequence ID" value="KAH6593311.1"/>
    <property type="molecule type" value="Genomic_DNA"/>
</dbReference>
<evidence type="ECO:0000256" key="1">
    <source>
        <dbReference type="ARBA" id="ARBA00006315"/>
    </source>
</evidence>
<accession>A0ABQ8FA51</accession>
<dbReference type="PANTHER" id="PTHR11060:SF0">
    <property type="entry name" value="PROTEIN MEMO1"/>
    <property type="match status" value="1"/>
</dbReference>
<name>A0ABQ8FA51_9FUNG</name>
<organism evidence="2 3">
    <name type="scientific">Batrachochytrium salamandrivorans</name>
    <dbReference type="NCBI Taxonomy" id="1357716"/>
    <lineage>
        <taxon>Eukaryota</taxon>
        <taxon>Fungi</taxon>
        <taxon>Fungi incertae sedis</taxon>
        <taxon>Chytridiomycota</taxon>
        <taxon>Chytridiomycota incertae sedis</taxon>
        <taxon>Chytridiomycetes</taxon>
        <taxon>Rhizophydiales</taxon>
        <taxon>Rhizophydiales incertae sedis</taxon>
        <taxon>Batrachochytrium</taxon>
    </lineage>
</organism>
<keyword evidence="3" id="KW-1185">Reference proteome</keyword>
<comment type="similarity">
    <text evidence="1">Belongs to the MEMO1 family.</text>
</comment>
<dbReference type="HAMAP" id="MF_00055">
    <property type="entry name" value="MEMO1"/>
    <property type="match status" value="1"/>
</dbReference>
<proteinExistence type="inferred from homology"/>
<dbReference type="Pfam" id="PF01875">
    <property type="entry name" value="Memo"/>
    <property type="match status" value="1"/>
</dbReference>
<evidence type="ECO:0000313" key="3">
    <source>
        <dbReference type="Proteomes" id="UP001648503"/>
    </source>
</evidence>
<sequence length="317" mass="35150">MAASADTKRRASHAGTWYSESLSNLSVELDSWLATATVTRNPTVRAIIAPHAGYGYSGLAAAFAYGTVDPHTIKRVFILGPSHHIYIEGCALSEFTKFQTPLGDLSIDTDIVAQLHATGHFQSLDMQADEDEHSIEMHLPYIHKIMSARQDPYTIVPILVGSSRPQNQHQYAELLAPYLADPSNLFVVSSDFCHWGRRFDYTFRGDPSMPIHESIEKVDREAMALIEKGDPAEFDAYLKRTRNTICGRSPIGILLHTLQCVKEAARERKGGIPTINTTTALRVDTKFTHYSQSSQVTDERESSVSYASACVQIYPSA</sequence>
<dbReference type="CDD" id="cd07361">
    <property type="entry name" value="MEMO_like"/>
    <property type="match status" value="1"/>
</dbReference>
<reference evidence="2 3" key="1">
    <citation type="submission" date="2021-02" db="EMBL/GenBank/DDBJ databases">
        <title>Variation within the Batrachochytrium salamandrivorans European outbreak.</title>
        <authorList>
            <person name="Kelly M."/>
            <person name="Pasmans F."/>
            <person name="Shea T.P."/>
            <person name="Munoz J.F."/>
            <person name="Carranza S."/>
            <person name="Cuomo C.A."/>
            <person name="Martel A."/>
        </authorList>
    </citation>
    <scope>NUCLEOTIDE SEQUENCE [LARGE SCALE GENOMIC DNA]</scope>
    <source>
        <strain evidence="2 3">AMFP18/2</strain>
    </source>
</reference>
<gene>
    <name evidence="2" type="ORF">BASA50_007519</name>
</gene>
<dbReference type="PANTHER" id="PTHR11060">
    <property type="entry name" value="PROTEIN MEMO1"/>
    <property type="match status" value="1"/>
</dbReference>